<protein>
    <submittedName>
        <fullName evidence="1">Uncharacterized protein</fullName>
    </submittedName>
</protein>
<evidence type="ECO:0000313" key="1">
    <source>
        <dbReference type="EMBL" id="MPN57303.1"/>
    </source>
</evidence>
<accession>A0A645JCN1</accession>
<proteinExistence type="predicted"/>
<dbReference type="AlphaFoldDB" id="A0A645JCN1"/>
<name>A0A645JCN1_9ZZZZ</name>
<comment type="caution">
    <text evidence="1">The sequence shown here is derived from an EMBL/GenBank/DDBJ whole genome shotgun (WGS) entry which is preliminary data.</text>
</comment>
<reference evidence="1" key="1">
    <citation type="submission" date="2019-08" db="EMBL/GenBank/DDBJ databases">
        <authorList>
            <person name="Kucharzyk K."/>
            <person name="Murdoch R.W."/>
            <person name="Higgins S."/>
            <person name="Loffler F."/>
        </authorList>
    </citation>
    <scope>NUCLEOTIDE SEQUENCE</scope>
</reference>
<sequence>MLRVPCGELLLEVVRVAVILAGEVAGNGCPGIVDVFRQGSDARLRGGEVVVDLVREALALRGVNGVASCCCDFHKF</sequence>
<gene>
    <name evidence="1" type="ORF">SDC9_204997</name>
</gene>
<dbReference type="EMBL" id="VSSQ01128675">
    <property type="protein sequence ID" value="MPN57303.1"/>
    <property type="molecule type" value="Genomic_DNA"/>
</dbReference>
<organism evidence="1">
    <name type="scientific">bioreactor metagenome</name>
    <dbReference type="NCBI Taxonomy" id="1076179"/>
    <lineage>
        <taxon>unclassified sequences</taxon>
        <taxon>metagenomes</taxon>
        <taxon>ecological metagenomes</taxon>
    </lineage>
</organism>